<evidence type="ECO:0000313" key="7">
    <source>
        <dbReference type="EMBL" id="KAJ5067767.1"/>
    </source>
</evidence>
<dbReference type="PANTHER" id="PTHR11208:SF45">
    <property type="entry name" value="SPLICING FACTOR 1"/>
    <property type="match status" value="1"/>
</dbReference>
<evidence type="ECO:0000256" key="5">
    <source>
        <dbReference type="RuleBase" id="RU367126"/>
    </source>
</evidence>
<evidence type="ECO:0000256" key="2">
    <source>
        <dbReference type="ARBA" id="ARBA00022833"/>
    </source>
</evidence>
<dbReference type="PANTHER" id="PTHR11208">
    <property type="entry name" value="RNA-BINDING PROTEIN RELATED"/>
    <property type="match status" value="1"/>
</dbReference>
<feature type="domain" description="K Homology" evidence="6">
    <location>
        <begin position="103"/>
        <end position="192"/>
    </location>
</feature>
<dbReference type="Pfam" id="PF22675">
    <property type="entry name" value="KH-I_KHDC4-BBP"/>
    <property type="match status" value="1"/>
</dbReference>
<dbReference type="InterPro" id="IPR036612">
    <property type="entry name" value="KH_dom_type_1_sf"/>
</dbReference>
<dbReference type="AlphaFoldDB" id="A0A9Q0R558"/>
<keyword evidence="8" id="KW-1185">Reference proteome</keyword>
<dbReference type="InterPro" id="IPR004087">
    <property type="entry name" value="KH_dom"/>
</dbReference>
<accession>A0A9Q0R558</accession>
<comment type="function">
    <text evidence="5">Necessary for the splicing of pre-mRNA. Has a role in the recognition of the branch site (5'-UACUAAC-3'), the pyrimidine tract and the 3'-splice site at the 3'-end of introns.</text>
</comment>
<keyword evidence="5" id="KW-0508">mRNA splicing</keyword>
<dbReference type="GO" id="GO:0000398">
    <property type="term" value="P:mRNA splicing, via spliceosome"/>
    <property type="evidence" value="ECO:0007669"/>
    <property type="project" value="UniProtKB-UniRule"/>
</dbReference>
<dbReference type="GO" id="GO:0045131">
    <property type="term" value="F:pre-mRNA branch point binding"/>
    <property type="evidence" value="ECO:0007669"/>
    <property type="project" value="UniProtKB-UniRule"/>
</dbReference>
<dbReference type="OrthoDB" id="10021397at2759"/>
<dbReference type="SMART" id="SM00322">
    <property type="entry name" value="KH"/>
    <property type="match status" value="1"/>
</dbReference>
<evidence type="ECO:0000256" key="1">
    <source>
        <dbReference type="ARBA" id="ARBA00022771"/>
    </source>
</evidence>
<evidence type="ECO:0000313" key="8">
    <source>
        <dbReference type="Proteomes" id="UP001149090"/>
    </source>
</evidence>
<comment type="subcellular location">
    <subcellularLocation>
        <location evidence="5">Nucleus</location>
    </subcellularLocation>
</comment>
<comment type="similarity">
    <text evidence="5">Belongs to the BBP/SF1 family.</text>
</comment>
<dbReference type="GO" id="GO:0005681">
    <property type="term" value="C:spliceosomal complex"/>
    <property type="evidence" value="ECO:0007669"/>
    <property type="project" value="UniProtKB-KW"/>
</dbReference>
<dbReference type="OMA" id="NECTRMI"/>
<sequence>MWNKKEKIKGIPTLIPTNLPENILKALILRIRFEEIQYRLKTKQFDAEKVLESFGYSENEVSKENKQEKATQLLFKEREEIIEKINEMKPEFTLPKEMELSKPKIRAKVYIPQLERPDINFMGLLIGPRGKTIKELQLSTNTKISIKGRGSDKHNQGIINPFSDEEEMHALIIGDDEESVEKAKESIQKIISSEEDSINQIKTKQLRELAKIQGTLIENHPFNNSLQNQNTQKEVNQDENVPQEFSNEYDSYLKEIQSGFGLNQNQNQNQNQN</sequence>
<name>A0A9Q0R558_ANAIG</name>
<keyword evidence="3 4" id="KW-0694">RNA-binding</keyword>
<evidence type="ECO:0000256" key="3">
    <source>
        <dbReference type="ARBA" id="ARBA00022884"/>
    </source>
</evidence>
<dbReference type="GO" id="GO:0003729">
    <property type="term" value="F:mRNA binding"/>
    <property type="evidence" value="ECO:0007669"/>
    <property type="project" value="TreeGrafter"/>
</dbReference>
<evidence type="ECO:0000259" key="6">
    <source>
        <dbReference type="SMART" id="SM00322"/>
    </source>
</evidence>
<reference evidence="7" key="1">
    <citation type="submission" date="2022-10" db="EMBL/GenBank/DDBJ databases">
        <title>Novel sulphate-reducing endosymbionts in the free-living metamonad Anaeramoeba.</title>
        <authorList>
            <person name="Jerlstrom-Hultqvist J."/>
            <person name="Cepicka I."/>
            <person name="Gallot-Lavallee L."/>
            <person name="Salas-Leiva D."/>
            <person name="Curtis B.A."/>
            <person name="Zahonova K."/>
            <person name="Pipaliya S."/>
            <person name="Dacks J."/>
            <person name="Roger A.J."/>
        </authorList>
    </citation>
    <scope>NUCLEOTIDE SEQUENCE</scope>
    <source>
        <strain evidence="7">BMAN</strain>
    </source>
</reference>
<keyword evidence="5" id="KW-0539">Nucleus</keyword>
<comment type="caution">
    <text evidence="7">The sequence shown here is derived from an EMBL/GenBank/DDBJ whole genome shotgun (WGS) entry which is preliminary data.</text>
</comment>
<gene>
    <name evidence="7" type="ORF">M0811_02957</name>
</gene>
<dbReference type="InterPro" id="IPR045071">
    <property type="entry name" value="BBP-like"/>
</dbReference>
<dbReference type="PROSITE" id="PS50084">
    <property type="entry name" value="KH_TYPE_1"/>
    <property type="match status" value="1"/>
</dbReference>
<dbReference type="InterPro" id="IPR032570">
    <property type="entry name" value="SF1-HH"/>
</dbReference>
<keyword evidence="2 5" id="KW-0862">Zinc</keyword>
<dbReference type="EMBL" id="JAPDFW010000125">
    <property type="protein sequence ID" value="KAJ5067767.1"/>
    <property type="molecule type" value="Genomic_DNA"/>
</dbReference>
<dbReference type="GO" id="GO:0008270">
    <property type="term" value="F:zinc ion binding"/>
    <property type="evidence" value="ECO:0007669"/>
    <property type="project" value="UniProtKB-UniRule"/>
</dbReference>
<keyword evidence="5" id="KW-0507">mRNA processing</keyword>
<evidence type="ECO:0000256" key="4">
    <source>
        <dbReference type="PROSITE-ProRule" id="PRU00117"/>
    </source>
</evidence>
<dbReference type="Gene3D" id="3.30.1370.10">
    <property type="entry name" value="K Homology domain, type 1"/>
    <property type="match status" value="1"/>
</dbReference>
<dbReference type="Pfam" id="PF16275">
    <property type="entry name" value="SF1-HH"/>
    <property type="match status" value="1"/>
</dbReference>
<keyword evidence="1 5" id="KW-0863">Zinc-finger</keyword>
<organism evidence="7 8">
    <name type="scientific">Anaeramoeba ignava</name>
    <name type="common">Anaerobic marine amoeba</name>
    <dbReference type="NCBI Taxonomy" id="1746090"/>
    <lineage>
        <taxon>Eukaryota</taxon>
        <taxon>Metamonada</taxon>
        <taxon>Anaeramoebidae</taxon>
        <taxon>Anaeramoeba</taxon>
    </lineage>
</organism>
<dbReference type="InterPro" id="IPR055256">
    <property type="entry name" value="KH_1_KHDC4/BBP-like"/>
</dbReference>
<proteinExistence type="inferred from homology"/>
<dbReference type="SUPFAM" id="SSF54791">
    <property type="entry name" value="Eukaryotic type KH-domain (KH-domain type I)"/>
    <property type="match status" value="1"/>
</dbReference>
<keyword evidence="5" id="KW-0479">Metal-binding</keyword>
<keyword evidence="5" id="KW-0747">Spliceosome</keyword>
<dbReference type="Proteomes" id="UP001149090">
    <property type="component" value="Unassembled WGS sequence"/>
</dbReference>
<protein>
    <recommendedName>
        <fullName evidence="5">Branchpoint-bridging protein</fullName>
    </recommendedName>
</protein>
<dbReference type="GO" id="GO:0048024">
    <property type="term" value="P:regulation of mRNA splicing, via spliceosome"/>
    <property type="evidence" value="ECO:0007669"/>
    <property type="project" value="TreeGrafter"/>
</dbReference>